<protein>
    <recommendedName>
        <fullName evidence="3">Xaa-Pro dipeptidyl-peptidase C-terminal domain-containing protein</fullName>
    </recommendedName>
</protein>
<proteinExistence type="predicted"/>
<dbReference type="NCBIfam" id="TIGR00976">
    <property type="entry name" value="CocE_NonD"/>
    <property type="match status" value="1"/>
</dbReference>
<dbReference type="VEuPathDB" id="FungiDB:H257_00069"/>
<feature type="chain" id="PRO_5017317295" description="Xaa-Pro dipeptidyl-peptidase C-terminal domain-containing protein" evidence="2">
    <location>
        <begin position="24"/>
        <end position="739"/>
    </location>
</feature>
<dbReference type="SUPFAM" id="SSF49785">
    <property type="entry name" value="Galactose-binding domain-like"/>
    <property type="match status" value="1"/>
</dbReference>
<organism evidence="4 5">
    <name type="scientific">Aphanomyces astaci</name>
    <name type="common">Crayfish plague agent</name>
    <dbReference type="NCBI Taxonomy" id="112090"/>
    <lineage>
        <taxon>Eukaryota</taxon>
        <taxon>Sar</taxon>
        <taxon>Stramenopiles</taxon>
        <taxon>Oomycota</taxon>
        <taxon>Saprolegniomycetes</taxon>
        <taxon>Saprolegniales</taxon>
        <taxon>Verrucalvaceae</taxon>
        <taxon>Aphanomyces</taxon>
    </lineage>
</organism>
<dbReference type="Gene3D" id="2.60.120.260">
    <property type="entry name" value="Galactose-binding domain-like"/>
    <property type="match status" value="1"/>
</dbReference>
<dbReference type="InterPro" id="IPR008979">
    <property type="entry name" value="Galactose-bd-like_sf"/>
</dbReference>
<dbReference type="InterPro" id="IPR000383">
    <property type="entry name" value="Xaa-Pro-like_dom"/>
</dbReference>
<dbReference type="AlphaFoldDB" id="A0A397B7V7"/>
<dbReference type="EMBL" id="QUTA01005288">
    <property type="protein sequence ID" value="RHY16443.1"/>
    <property type="molecule type" value="Genomic_DNA"/>
</dbReference>
<dbReference type="SMART" id="SM00939">
    <property type="entry name" value="PepX_C"/>
    <property type="match status" value="1"/>
</dbReference>
<keyword evidence="2" id="KW-0732">Signal</keyword>
<evidence type="ECO:0000313" key="5">
    <source>
        <dbReference type="Proteomes" id="UP000266239"/>
    </source>
</evidence>
<dbReference type="Pfam" id="PF08530">
    <property type="entry name" value="PepX_C"/>
    <property type="match status" value="1"/>
</dbReference>
<evidence type="ECO:0000259" key="3">
    <source>
        <dbReference type="SMART" id="SM00939"/>
    </source>
</evidence>
<feature type="signal peptide" evidence="2">
    <location>
        <begin position="1"/>
        <end position="23"/>
    </location>
</feature>
<dbReference type="InterPro" id="IPR013736">
    <property type="entry name" value="Xaa-Pro_dipept_C"/>
</dbReference>
<dbReference type="SUPFAM" id="SSF53474">
    <property type="entry name" value="alpha/beta-Hydrolases"/>
    <property type="match status" value="1"/>
</dbReference>
<dbReference type="InterPro" id="IPR029058">
    <property type="entry name" value="AB_hydrolase_fold"/>
</dbReference>
<gene>
    <name evidence="4" type="ORF">DYB25_001871</name>
</gene>
<dbReference type="Pfam" id="PF02129">
    <property type="entry name" value="Peptidase_S15"/>
    <property type="match status" value="1"/>
</dbReference>
<dbReference type="InterPro" id="IPR005674">
    <property type="entry name" value="CocE/Ser_esterase"/>
</dbReference>
<dbReference type="GO" id="GO:0008239">
    <property type="term" value="F:dipeptidyl-peptidase activity"/>
    <property type="evidence" value="ECO:0007669"/>
    <property type="project" value="InterPro"/>
</dbReference>
<accession>A0A397B7V7</accession>
<feature type="domain" description="Xaa-Pro dipeptidyl-peptidase C-terminal" evidence="3">
    <location>
        <begin position="416"/>
        <end position="683"/>
    </location>
</feature>
<evidence type="ECO:0000313" key="4">
    <source>
        <dbReference type="EMBL" id="RHY16443.1"/>
    </source>
</evidence>
<name>A0A397B7V7_APHAT</name>
<reference evidence="4 5" key="1">
    <citation type="submission" date="2018-08" db="EMBL/GenBank/DDBJ databases">
        <title>Aphanomyces genome sequencing and annotation.</title>
        <authorList>
            <person name="Minardi D."/>
            <person name="Oidtmann B."/>
            <person name="Van Der Giezen M."/>
            <person name="Studholme D.J."/>
        </authorList>
    </citation>
    <scope>NUCLEOTIDE SEQUENCE [LARGE SCALE GENOMIC DNA]</scope>
    <source>
        <strain evidence="4 5">Yx</strain>
    </source>
</reference>
<sequence length="739" mass="81940">MSGFMSNMIISMVLMVVVQNAVNSYFGFETPAVCKEGVNDMTWLGKPYESDPFFHPKSIQRTSHFIALEDGTQLAADLYHSEQATYNDLKQPTVIHFTRHGRGYTLDFPLSSITAGGDFINPRTGSYIPRIVTTSYAWLVVDIRGTGASFGAKEFDFVDQEAVDAKNVIDWVTQQDWSNGEVSLFGFGTDGVSALVAATSGHTAVKALVLHGVPLDLYDSAFFPGGLHNYRASSMYSGFSAATDANKRWDQVPHLKSRLMMSTFGGNVAAVNKSEPQVRVHAAAVAEHVNNGNFHAETKDILFRDDKLSSLDRTFEQINVPRLFQKLADTNIPVLNMAGYYDMGSSRSAILLHRYLTGTLDDETHLAYGLSPLAAKTVASTQYSLILGPWSHSNVDNIDPYAEGKTRCFEHIEQISRFFDYHLYNADRAVLSQLETEDPIHYYTLAEGKWRSTTEWPPASIDEAHTYFFSLNNTLVEDVADVVDGAATAEFAAGFNSQPSVINRWNSMDHIFLNKPTYSHNRDDLAKKAISFTTPPLHQQEATGEMTVKVFFSVDAPGVSLIAYLEDYNNIAPIEHSTMVATKTKVRGGTTYITEAVLNPIHQSIAPGNPLHTFKKDASRTIEPGVVYEATFNFYPTSYFLPHQHQFRVSIVGQETATFDNHVADKATNLTVHFSEEYPSSVTIRSQEVPLPIVKEVPREAAATPITDVATGETPQDPAVVVVKEEEDEFETVPKKDEL</sequence>
<dbReference type="Gene3D" id="3.40.50.1820">
    <property type="entry name" value="alpha/beta hydrolase"/>
    <property type="match status" value="2"/>
</dbReference>
<dbReference type="Proteomes" id="UP000266239">
    <property type="component" value="Unassembled WGS sequence"/>
</dbReference>
<evidence type="ECO:0000256" key="2">
    <source>
        <dbReference type="SAM" id="SignalP"/>
    </source>
</evidence>
<evidence type="ECO:0000256" key="1">
    <source>
        <dbReference type="ARBA" id="ARBA00022801"/>
    </source>
</evidence>
<comment type="caution">
    <text evidence="4">The sequence shown here is derived from an EMBL/GenBank/DDBJ whole genome shotgun (WGS) entry which is preliminary data.</text>
</comment>
<keyword evidence="1" id="KW-0378">Hydrolase</keyword>